<gene>
    <name evidence="9" type="ORF">FUAX_36830</name>
</gene>
<dbReference type="InterPro" id="IPR012337">
    <property type="entry name" value="RNaseH-like_sf"/>
</dbReference>
<dbReference type="GO" id="GO:0008408">
    <property type="term" value="F:3'-5' exonuclease activity"/>
    <property type="evidence" value="ECO:0007669"/>
    <property type="project" value="InterPro"/>
</dbReference>
<reference evidence="9 10" key="1">
    <citation type="submission" date="2021-12" db="EMBL/GenBank/DDBJ databases">
        <title>Genome sequencing of bacteria with rrn-lacking chromosome and rrn-plasmid.</title>
        <authorList>
            <person name="Anda M."/>
            <person name="Iwasaki W."/>
        </authorList>
    </citation>
    <scope>NUCLEOTIDE SEQUENCE [LARGE SCALE GENOMIC DNA]</scope>
    <source>
        <strain evidence="9 10">DSM 100852</strain>
    </source>
</reference>
<sequence>MRFQTDISKDEINDMPLLRYEGKVTLVNNPDQVVPALEKIRQHDVAGFDTETRPAFRKGQRYDVALVQVAIPGEVFLFRLNSTGLTPDLAEYLANRSFKKVGVALHDDIKDLRRLRDFSPEGFVELGDMTKVLGIKKTGLRNLAAIILGGRVSKSQQTSNWEKPELTEGQIRYAATDAWVSIRIYEELLEEKLAE</sequence>
<proteinExistence type="predicted"/>
<evidence type="ECO:0000259" key="8">
    <source>
        <dbReference type="SMART" id="SM00474"/>
    </source>
</evidence>
<evidence type="ECO:0000313" key="10">
    <source>
        <dbReference type="Proteomes" id="UP001348817"/>
    </source>
</evidence>
<keyword evidence="3" id="KW-0378">Hydrolase</keyword>
<keyword evidence="10" id="KW-1185">Reference proteome</keyword>
<accession>A0AAU9CQ18</accession>
<keyword evidence="4" id="KW-0269">Exonuclease</keyword>
<name>A0AAU9CQ18_9BACT</name>
<dbReference type="EMBL" id="AP025314">
    <property type="protein sequence ID" value="BDD11251.1"/>
    <property type="molecule type" value="Genomic_DNA"/>
</dbReference>
<dbReference type="Proteomes" id="UP001348817">
    <property type="component" value="Chromosome"/>
</dbReference>
<dbReference type="SMART" id="SM00474">
    <property type="entry name" value="35EXOc"/>
    <property type="match status" value="1"/>
</dbReference>
<dbReference type="InterPro" id="IPR036397">
    <property type="entry name" value="RNaseH_sf"/>
</dbReference>
<dbReference type="InterPro" id="IPR051132">
    <property type="entry name" value="3-5_Exonuclease_domain"/>
</dbReference>
<dbReference type="PANTHER" id="PTHR13620:SF109">
    <property type="entry name" value="3'-5' EXONUCLEASE"/>
    <property type="match status" value="1"/>
</dbReference>
<evidence type="ECO:0000256" key="5">
    <source>
        <dbReference type="ARBA" id="ARBA00022842"/>
    </source>
</evidence>
<keyword evidence="1" id="KW-0540">Nuclease</keyword>
<evidence type="ECO:0000256" key="7">
    <source>
        <dbReference type="ARBA" id="ARBA00042761"/>
    </source>
</evidence>
<organism evidence="9 10">
    <name type="scientific">Fulvitalea axinellae</name>
    <dbReference type="NCBI Taxonomy" id="1182444"/>
    <lineage>
        <taxon>Bacteria</taxon>
        <taxon>Pseudomonadati</taxon>
        <taxon>Bacteroidota</taxon>
        <taxon>Cytophagia</taxon>
        <taxon>Cytophagales</taxon>
        <taxon>Persicobacteraceae</taxon>
        <taxon>Fulvitalea</taxon>
    </lineage>
</organism>
<dbReference type="InterPro" id="IPR002562">
    <property type="entry name" value="3'-5'_exonuclease_dom"/>
</dbReference>
<protein>
    <recommendedName>
        <fullName evidence="6">3'-5' exonuclease</fullName>
    </recommendedName>
    <alternativeName>
        <fullName evidence="7">Werner Syndrome-like exonuclease</fullName>
    </alternativeName>
</protein>
<keyword evidence="2" id="KW-0479">Metal-binding</keyword>
<dbReference type="GO" id="GO:0003676">
    <property type="term" value="F:nucleic acid binding"/>
    <property type="evidence" value="ECO:0007669"/>
    <property type="project" value="InterPro"/>
</dbReference>
<dbReference type="GO" id="GO:0046872">
    <property type="term" value="F:metal ion binding"/>
    <property type="evidence" value="ECO:0007669"/>
    <property type="project" value="UniProtKB-KW"/>
</dbReference>
<feature type="domain" description="3'-5' exonuclease" evidence="8">
    <location>
        <begin position="24"/>
        <end position="193"/>
    </location>
</feature>
<dbReference type="CDD" id="cd06141">
    <property type="entry name" value="WRN_exo"/>
    <property type="match status" value="1"/>
</dbReference>
<evidence type="ECO:0000256" key="4">
    <source>
        <dbReference type="ARBA" id="ARBA00022839"/>
    </source>
</evidence>
<keyword evidence="5" id="KW-0460">Magnesium</keyword>
<evidence type="ECO:0000256" key="6">
    <source>
        <dbReference type="ARBA" id="ARBA00040531"/>
    </source>
</evidence>
<evidence type="ECO:0000256" key="2">
    <source>
        <dbReference type="ARBA" id="ARBA00022723"/>
    </source>
</evidence>
<dbReference type="Pfam" id="PF01612">
    <property type="entry name" value="DNA_pol_A_exo1"/>
    <property type="match status" value="1"/>
</dbReference>
<dbReference type="AlphaFoldDB" id="A0AAU9CQ18"/>
<evidence type="ECO:0000256" key="3">
    <source>
        <dbReference type="ARBA" id="ARBA00022801"/>
    </source>
</evidence>
<dbReference type="GO" id="GO:0006139">
    <property type="term" value="P:nucleobase-containing compound metabolic process"/>
    <property type="evidence" value="ECO:0007669"/>
    <property type="project" value="InterPro"/>
</dbReference>
<evidence type="ECO:0000313" key="9">
    <source>
        <dbReference type="EMBL" id="BDD11251.1"/>
    </source>
</evidence>
<dbReference type="KEGG" id="fax:FUAX_36830"/>
<dbReference type="RefSeq" id="WP_338392755.1">
    <property type="nucleotide sequence ID" value="NZ_AP025314.1"/>
</dbReference>
<evidence type="ECO:0000256" key="1">
    <source>
        <dbReference type="ARBA" id="ARBA00022722"/>
    </source>
</evidence>
<dbReference type="Gene3D" id="3.30.420.10">
    <property type="entry name" value="Ribonuclease H-like superfamily/Ribonuclease H"/>
    <property type="match status" value="1"/>
</dbReference>
<dbReference type="SUPFAM" id="SSF53098">
    <property type="entry name" value="Ribonuclease H-like"/>
    <property type="match status" value="1"/>
</dbReference>
<dbReference type="PANTHER" id="PTHR13620">
    <property type="entry name" value="3-5 EXONUCLEASE"/>
    <property type="match status" value="1"/>
</dbReference>